<dbReference type="Gene3D" id="1.10.30.50">
    <property type="match status" value="1"/>
</dbReference>
<reference evidence="4 5" key="1">
    <citation type="submission" date="2016-12" db="EMBL/GenBank/DDBJ databases">
        <title>Complete genome sequence of Microbacterium aurum KACC 15219.</title>
        <authorList>
            <person name="Jung Y."/>
            <person name="Shin J.-H."/>
            <person name="Lee Y.-J."/>
            <person name="Yi H."/>
            <person name="Bahn Y.-S."/>
            <person name="Kim J.F."/>
            <person name="Lee D.-W."/>
        </authorList>
    </citation>
    <scope>NUCLEOTIDE SEQUENCE [LARGE SCALE GENOMIC DNA]</scope>
    <source>
        <strain evidence="4 5">KACC 15219</strain>
    </source>
</reference>
<name>A0A1P8U4B1_9MICO</name>
<dbReference type="InterPro" id="IPR003615">
    <property type="entry name" value="HNH_nuc"/>
</dbReference>
<dbReference type="EMBL" id="CP018762">
    <property type="protein sequence ID" value="APZ32940.1"/>
    <property type="molecule type" value="Genomic_DNA"/>
</dbReference>
<dbReference type="AlphaFoldDB" id="A0A1P8U4B1"/>
<keyword evidence="5" id="KW-1185">Reference proteome</keyword>
<evidence type="ECO:0000313" key="5">
    <source>
        <dbReference type="Proteomes" id="UP000187185"/>
    </source>
</evidence>
<evidence type="ECO:0000313" key="4">
    <source>
        <dbReference type="EMBL" id="APZ32940.1"/>
    </source>
</evidence>
<dbReference type="Proteomes" id="UP000187185">
    <property type="component" value="Chromosome"/>
</dbReference>
<dbReference type="GO" id="GO:0003676">
    <property type="term" value="F:nucleic acid binding"/>
    <property type="evidence" value="ECO:0007669"/>
    <property type="project" value="InterPro"/>
</dbReference>
<evidence type="ECO:0000256" key="1">
    <source>
        <dbReference type="ARBA" id="ARBA00023450"/>
    </source>
</evidence>
<protein>
    <recommendedName>
        <fullName evidence="3">HNH nuclease domain-containing protein</fullName>
    </recommendedName>
</protein>
<organism evidence="4 5">
    <name type="scientific">Microbacterium aurum</name>
    <dbReference type="NCBI Taxonomy" id="36805"/>
    <lineage>
        <taxon>Bacteria</taxon>
        <taxon>Bacillati</taxon>
        <taxon>Actinomycetota</taxon>
        <taxon>Actinomycetes</taxon>
        <taxon>Micrococcales</taxon>
        <taxon>Microbacteriaceae</taxon>
        <taxon>Microbacterium</taxon>
    </lineage>
</organism>
<dbReference type="SMART" id="SM00507">
    <property type="entry name" value="HNHc"/>
    <property type="match status" value="1"/>
</dbReference>
<dbReference type="GO" id="GO:0004519">
    <property type="term" value="F:endonuclease activity"/>
    <property type="evidence" value="ECO:0007669"/>
    <property type="project" value="InterPro"/>
</dbReference>
<dbReference type="STRING" id="36805.BOH66_00450"/>
<proteinExistence type="inferred from homology"/>
<feature type="region of interest" description="Disordered" evidence="2">
    <location>
        <begin position="244"/>
        <end position="293"/>
    </location>
</feature>
<dbReference type="KEGG" id="maur:BOH66_00450"/>
<dbReference type="Pfam" id="PF02720">
    <property type="entry name" value="DUF222"/>
    <property type="match status" value="1"/>
</dbReference>
<dbReference type="Pfam" id="PF01844">
    <property type="entry name" value="HNH"/>
    <property type="match status" value="1"/>
</dbReference>
<comment type="similarity">
    <text evidence="1">Belongs to the Rv1128c/1148c/1588c/1702c/1945/3466 family.</text>
</comment>
<dbReference type="CDD" id="cd00085">
    <property type="entry name" value="HNHc"/>
    <property type="match status" value="1"/>
</dbReference>
<accession>A0A1P8U4B1</accession>
<dbReference type="GO" id="GO:0008270">
    <property type="term" value="F:zinc ion binding"/>
    <property type="evidence" value="ECO:0007669"/>
    <property type="project" value="InterPro"/>
</dbReference>
<evidence type="ECO:0000259" key="3">
    <source>
        <dbReference type="SMART" id="SM00507"/>
    </source>
</evidence>
<dbReference type="InterPro" id="IPR002711">
    <property type="entry name" value="HNH"/>
</dbReference>
<dbReference type="RefSeq" id="WP_076688304.1">
    <property type="nucleotide sequence ID" value="NZ_CALBSP010000052.1"/>
</dbReference>
<gene>
    <name evidence="4" type="ORF">BOH66_00450</name>
</gene>
<feature type="compositionally biased region" description="Basic and acidic residues" evidence="2">
    <location>
        <begin position="271"/>
        <end position="293"/>
    </location>
</feature>
<evidence type="ECO:0000256" key="2">
    <source>
        <dbReference type="SAM" id="MobiDB-lite"/>
    </source>
</evidence>
<sequence length="503" mass="54690">MEPQPDPSGPVEFRDASASGGMDPRGIDPHCIDPHWAELSALVSRAEQNRIDMARLQAQRAELFAEALQLVALRVAQRRAAKGNREFGDTIPLREVIAELACALRVGERTIASWLGDGDALVRTYPATLEALREGRIDERHASAIIDGGMPLDDAHRGQYEELVLPLAETATAPELRESARVIAARLQPEMVEERQRAALAQRQVKTYGLEDGLSRLLLDGPDALIQAAFERLTDMARALDGEGPVAFDADDDVEDGAADAGSADPDADTCGDREGDADGGGDRDGECEPADERTLDQRRADIMLDMLLCGAPAAHGEEGALGAIRATVQVTIPILTLAGIDDQPAILAGCGPIDADTARTLAASAPCWERVMVHPVTEEPLRLDTYRPSKKLRRLLDARDRQCRWPGCRRLARRSEADHTIPFSEGGPTCAGNLAILCKRHHRLKHASPWQVVQLGAGVLEFISPTRRRYRNNAPPVDEARTARPWARLLATPYDSTDPAAF</sequence>
<feature type="region of interest" description="Disordered" evidence="2">
    <location>
        <begin position="1"/>
        <end position="30"/>
    </location>
</feature>
<feature type="compositionally biased region" description="Acidic residues" evidence="2">
    <location>
        <begin position="249"/>
        <end position="258"/>
    </location>
</feature>
<feature type="domain" description="HNH nuclease" evidence="3">
    <location>
        <begin position="392"/>
        <end position="444"/>
    </location>
</feature>
<dbReference type="InterPro" id="IPR003870">
    <property type="entry name" value="DUF222"/>
</dbReference>